<evidence type="ECO:0000313" key="5">
    <source>
        <dbReference type="Proteomes" id="UP000078343"/>
    </source>
</evidence>
<comment type="function">
    <text evidence="3">Plays a central role in 2-thiolation of mcm(5)S(2)U at tRNA wobble positions of tRNA(Lys), tRNA(Glu) and tRNA(Gln). May act by forming a heterodimer with NCS6 that ligates sulfur from thiocarboxylated URM1 onto the uridine of tRNAs at wobble position. Prior mcm(5) tRNA modification by the elongator complex is required for 2-thiolation. May also be involved in protein urmylation.</text>
</comment>
<comment type="subcellular location">
    <subcellularLocation>
        <location evidence="3">Cytoplasm</location>
    </subcellularLocation>
</comment>
<dbReference type="OrthoDB" id="25129at2759"/>
<dbReference type="STRING" id="1367422.A0A178ZTF3"/>
<dbReference type="InterPro" id="IPR019407">
    <property type="entry name" value="CTU2"/>
</dbReference>
<sequence length="359" mass="40081">MPTNLKGDVCVDCQERDASLKIRNRRLCATCFVRYVNAKILKRMESYAFKNLAGDQKRRLLLPLSGGVSSLVLLQVLDAQLHKQMEKRHRTAYDLIIARVVLPDKEKQALIEKDYQMINSRFPLHTFLPVLCLHDVFRLDQRIERDLTHLGINRQEGEPDDEFLRRMLSSTTSVTARADLIPILLRRLLVSVAKRQGCEAVLWGHSDSRLAALTLADVAKGRGGSVPPTIADGPTIYGVNFNYPARDLFMDELRIYTQALPNPLLTEPGDHDANRQAATIRSTSIDELLSNYISGQGVKYPGIMANVVRTAGKLQVKATDHEANACPVCGMPTITNPQSSEENNVLCYGCARVKQDIST</sequence>
<evidence type="ECO:0000313" key="4">
    <source>
        <dbReference type="EMBL" id="OAP63052.1"/>
    </source>
</evidence>
<name>A0A178ZTF3_9EURO</name>
<dbReference type="UniPathway" id="UPA00988"/>
<dbReference type="GO" id="GO:0000049">
    <property type="term" value="F:tRNA binding"/>
    <property type="evidence" value="ECO:0007669"/>
    <property type="project" value="InterPro"/>
</dbReference>
<dbReference type="RefSeq" id="XP_018696419.1">
    <property type="nucleotide sequence ID" value="XM_018833795.1"/>
</dbReference>
<dbReference type="EMBL" id="LVYI01000002">
    <property type="protein sequence ID" value="OAP63052.1"/>
    <property type="molecule type" value="Genomic_DNA"/>
</dbReference>
<dbReference type="GO" id="GO:0016779">
    <property type="term" value="F:nucleotidyltransferase activity"/>
    <property type="evidence" value="ECO:0007669"/>
    <property type="project" value="UniProtKB-UniRule"/>
</dbReference>
<keyword evidence="1 3" id="KW-0963">Cytoplasm</keyword>
<dbReference type="AlphaFoldDB" id="A0A178ZTF3"/>
<dbReference type="PANTHER" id="PTHR20882:SF14">
    <property type="entry name" value="CYTOPLASMIC TRNA 2-THIOLATION PROTEIN 2"/>
    <property type="match status" value="1"/>
</dbReference>
<dbReference type="HAMAP" id="MF_03054">
    <property type="entry name" value="CTU2"/>
    <property type="match status" value="1"/>
</dbReference>
<dbReference type="Proteomes" id="UP000078343">
    <property type="component" value="Unassembled WGS sequence"/>
</dbReference>
<dbReference type="GO" id="GO:0002143">
    <property type="term" value="P:tRNA wobble position uridine thiolation"/>
    <property type="evidence" value="ECO:0007669"/>
    <property type="project" value="TreeGrafter"/>
</dbReference>
<dbReference type="SUPFAM" id="SSF52402">
    <property type="entry name" value="Adenine nucleotide alpha hydrolases-like"/>
    <property type="match status" value="1"/>
</dbReference>
<dbReference type="InterPro" id="IPR014729">
    <property type="entry name" value="Rossmann-like_a/b/a_fold"/>
</dbReference>
<comment type="pathway">
    <text evidence="3">tRNA modification; 5-methoxycarbonylmethyl-2-thiouridine-tRNA biosynthesis.</text>
</comment>
<reference evidence="4 5" key="1">
    <citation type="submission" date="2016-04" db="EMBL/GenBank/DDBJ databases">
        <title>Draft genome of Fonsecaea erecta CBS 125763.</title>
        <authorList>
            <person name="Weiss V.A."/>
            <person name="Vicente V.A."/>
            <person name="Raittz R.T."/>
            <person name="Moreno L.F."/>
            <person name="De Souza E.M."/>
            <person name="Pedrosa F.O."/>
            <person name="Steffens M.B."/>
            <person name="Faoro H."/>
            <person name="Tadra-Sfeir M.Z."/>
            <person name="Najafzadeh M.J."/>
            <person name="Felipe M.S."/>
            <person name="Teixeira M."/>
            <person name="Sun J."/>
            <person name="Xi L."/>
            <person name="Gomes R."/>
            <person name="De Azevedo C.M."/>
            <person name="Salgado C.G."/>
            <person name="Da Silva M.B."/>
            <person name="Nascimento M.F."/>
            <person name="Queiroz-Telles F."/>
            <person name="Attili D.S."/>
            <person name="Gorbushina A."/>
        </authorList>
    </citation>
    <scope>NUCLEOTIDE SEQUENCE [LARGE SCALE GENOMIC DNA]</scope>
    <source>
        <strain evidence="4 5">CBS 125763</strain>
    </source>
</reference>
<accession>A0A178ZTF3</accession>
<proteinExistence type="inferred from homology"/>
<dbReference type="GO" id="GO:0016783">
    <property type="term" value="F:sulfurtransferase activity"/>
    <property type="evidence" value="ECO:0007669"/>
    <property type="project" value="TreeGrafter"/>
</dbReference>
<evidence type="ECO:0000256" key="3">
    <source>
        <dbReference type="HAMAP-Rule" id="MF_03054"/>
    </source>
</evidence>
<dbReference type="GO" id="GO:0032447">
    <property type="term" value="P:protein urmylation"/>
    <property type="evidence" value="ECO:0007669"/>
    <property type="project" value="UniProtKB-UniRule"/>
</dbReference>
<evidence type="ECO:0000256" key="1">
    <source>
        <dbReference type="ARBA" id="ARBA00022490"/>
    </source>
</evidence>
<comment type="caution">
    <text evidence="4">The sequence shown here is derived from an EMBL/GenBank/DDBJ whole genome shotgun (WGS) entry which is preliminary data.</text>
</comment>
<dbReference type="PANTHER" id="PTHR20882">
    <property type="entry name" value="CYTOPLASMIC TRNA 2-THIOLATION PROTEIN 2"/>
    <property type="match status" value="1"/>
</dbReference>
<dbReference type="GeneID" id="30006449"/>
<comment type="similarity">
    <text evidence="3">Belongs to the CTU2/NCS2 family.</text>
</comment>
<organism evidence="4 5">
    <name type="scientific">Fonsecaea erecta</name>
    <dbReference type="NCBI Taxonomy" id="1367422"/>
    <lineage>
        <taxon>Eukaryota</taxon>
        <taxon>Fungi</taxon>
        <taxon>Dikarya</taxon>
        <taxon>Ascomycota</taxon>
        <taxon>Pezizomycotina</taxon>
        <taxon>Eurotiomycetes</taxon>
        <taxon>Chaetothyriomycetidae</taxon>
        <taxon>Chaetothyriales</taxon>
        <taxon>Herpotrichiellaceae</taxon>
        <taxon>Fonsecaea</taxon>
    </lineage>
</organism>
<gene>
    <name evidence="3" type="primary">NCS2</name>
    <name evidence="3" type="synonym">CTU2</name>
    <name evidence="4" type="ORF">AYL99_02279</name>
</gene>
<keyword evidence="5" id="KW-1185">Reference proteome</keyword>
<dbReference type="Gene3D" id="3.40.50.620">
    <property type="entry name" value="HUPs"/>
    <property type="match status" value="1"/>
</dbReference>
<keyword evidence="2 3" id="KW-0819">tRNA processing</keyword>
<dbReference type="Pfam" id="PF10288">
    <property type="entry name" value="CTU2"/>
    <property type="match status" value="1"/>
</dbReference>
<evidence type="ECO:0000256" key="2">
    <source>
        <dbReference type="ARBA" id="ARBA00022694"/>
    </source>
</evidence>
<protein>
    <recommendedName>
        <fullName evidence="3">Cytoplasmic tRNA 2-thiolation protein 2</fullName>
    </recommendedName>
</protein>
<dbReference type="GO" id="GO:0005829">
    <property type="term" value="C:cytosol"/>
    <property type="evidence" value="ECO:0007669"/>
    <property type="project" value="TreeGrafter"/>
</dbReference>